<dbReference type="Proteomes" id="UP000278475">
    <property type="component" value="Unassembled WGS sequence"/>
</dbReference>
<sequence length="241" mass="27515">MFSRYAALVKNLRGVVLISPGEDVEDLVNWLVNRFKYRNLGVTPTILSRASGYFEKRLGGKPFVQVVYPIKPIQELVNVIVDSLNVDMEAAEAVVLASSYVSPIIALGREAEKMLKPLTIEDVKSKVKLDNPGWRLHLRIADYTVLDLYSWSVDHALNMWKEFSSRSFVEERMKRIKADKKRYWRLEKGDLEPWTFLYYVDLAQLIALKDLFNRVAKLGEDVAAGLAIEAAVSIKRENIPV</sequence>
<protein>
    <submittedName>
        <fullName evidence="1">Uncharacterized protein</fullName>
    </submittedName>
</protein>
<dbReference type="EMBL" id="QMQV01000010">
    <property type="protein sequence ID" value="RLE50240.1"/>
    <property type="molecule type" value="Genomic_DNA"/>
</dbReference>
<proteinExistence type="predicted"/>
<evidence type="ECO:0000313" key="1">
    <source>
        <dbReference type="EMBL" id="RLE50240.1"/>
    </source>
</evidence>
<name>A0A497EU47_9CREN</name>
<dbReference type="EMBL" id="QMQX01000110">
    <property type="protein sequence ID" value="RLE51422.1"/>
    <property type="molecule type" value="Genomic_DNA"/>
</dbReference>
<accession>A0A497EU47</accession>
<dbReference type="AlphaFoldDB" id="A0A497EU47"/>
<evidence type="ECO:0000313" key="3">
    <source>
        <dbReference type="Proteomes" id="UP000272051"/>
    </source>
</evidence>
<evidence type="ECO:0000313" key="2">
    <source>
        <dbReference type="EMBL" id="RLE51422.1"/>
    </source>
</evidence>
<dbReference type="Proteomes" id="UP000272051">
    <property type="component" value="Unassembled WGS sequence"/>
</dbReference>
<gene>
    <name evidence="1" type="ORF">DRJ31_02130</name>
    <name evidence="2" type="ORF">DRJ33_05960</name>
</gene>
<comment type="caution">
    <text evidence="1">The sequence shown here is derived from an EMBL/GenBank/DDBJ whole genome shotgun (WGS) entry which is preliminary data.</text>
</comment>
<evidence type="ECO:0000313" key="4">
    <source>
        <dbReference type="Proteomes" id="UP000278475"/>
    </source>
</evidence>
<reference evidence="3 4" key="1">
    <citation type="submission" date="2018-06" db="EMBL/GenBank/DDBJ databases">
        <title>Extensive metabolic versatility and redundancy in microbially diverse, dynamic hydrothermal sediments.</title>
        <authorList>
            <person name="Dombrowski N."/>
            <person name="Teske A."/>
            <person name="Baker B.J."/>
        </authorList>
    </citation>
    <scope>NUCLEOTIDE SEQUENCE [LARGE SCALE GENOMIC DNA]</scope>
    <source>
        <strain evidence="2">B34_G17</strain>
        <strain evidence="1">B66_G16</strain>
    </source>
</reference>
<organism evidence="1 4">
    <name type="scientific">Thermoproteota archaeon</name>
    <dbReference type="NCBI Taxonomy" id="2056631"/>
    <lineage>
        <taxon>Archaea</taxon>
        <taxon>Thermoproteota</taxon>
    </lineage>
</organism>